<evidence type="ECO:0000256" key="4">
    <source>
        <dbReference type="ARBA" id="ARBA00019114"/>
    </source>
</evidence>
<evidence type="ECO:0000313" key="12">
    <source>
        <dbReference type="Proteomes" id="UP000250006"/>
    </source>
</evidence>
<dbReference type="InterPro" id="IPR016195">
    <property type="entry name" value="Pol/histidinol_Pase-like"/>
</dbReference>
<dbReference type="Pfam" id="PF17657">
    <property type="entry name" value="DNA_pol3_finger"/>
    <property type="match status" value="1"/>
</dbReference>
<keyword evidence="6 11" id="KW-0548">Nucleotidyltransferase</keyword>
<dbReference type="Pfam" id="PF01336">
    <property type="entry name" value="tRNA_anti-codon"/>
    <property type="match status" value="1"/>
</dbReference>
<dbReference type="InterPro" id="IPR040982">
    <property type="entry name" value="DNA_pol3_finger"/>
</dbReference>
<dbReference type="CDD" id="cd12113">
    <property type="entry name" value="PHP_PolIIIA_DnaE3"/>
    <property type="match status" value="1"/>
</dbReference>
<dbReference type="InterPro" id="IPR004013">
    <property type="entry name" value="PHP_dom"/>
</dbReference>
<dbReference type="EC" id="2.7.7.7" evidence="3"/>
<keyword evidence="7" id="KW-0235">DNA replication</keyword>
<evidence type="ECO:0000256" key="3">
    <source>
        <dbReference type="ARBA" id="ARBA00012417"/>
    </source>
</evidence>
<dbReference type="NCBIfam" id="TIGR00594">
    <property type="entry name" value="polc"/>
    <property type="match status" value="1"/>
</dbReference>
<evidence type="ECO:0000259" key="10">
    <source>
        <dbReference type="SMART" id="SM00481"/>
    </source>
</evidence>
<evidence type="ECO:0000256" key="2">
    <source>
        <dbReference type="ARBA" id="ARBA00009496"/>
    </source>
</evidence>
<keyword evidence="12" id="KW-1185">Reference proteome</keyword>
<proteinExistence type="inferred from homology"/>
<dbReference type="InterPro" id="IPR004365">
    <property type="entry name" value="NA-bd_OB_tRNA"/>
</dbReference>
<dbReference type="Proteomes" id="UP000250006">
    <property type="component" value="Unassembled WGS sequence"/>
</dbReference>
<evidence type="ECO:0000256" key="5">
    <source>
        <dbReference type="ARBA" id="ARBA00022679"/>
    </source>
</evidence>
<dbReference type="InterPro" id="IPR011708">
    <property type="entry name" value="DNA_pol3_alpha_NTPase_dom"/>
</dbReference>
<name>A0ABY1VP95_9ACTO</name>
<dbReference type="Gene3D" id="1.10.150.870">
    <property type="match status" value="1"/>
</dbReference>
<sequence length="1201" mass="133458">MAESNSAVNPDEGPYDDFVHLHVHTDYSMLDGAGKIKDYVAEAKRLGQRALAITDHGYMFGAYEFYAECVKAGIKPIIGVEAYLTPGTSRFDKTRIFWGDESQRSDDVSARGSYTHMTLLSWNNEGLHNLMRLDSYASLEGQWGKAPRMDRELISRYSKGLISSTGCPSSEVQTRLRLGQWEEALRAAGELQDIFGKDFFYVELMDHGLEIERRVTQDLLRLAKTINAPLIATNDSHYVRPEDRTIQDAMLCINSGSVLTDPDRFKFDGDTYYLRPGSEMRALFKEMPEACDNTLLVAEQCEVSFQTVDDGASFMPIFPVPEGETMESWFVKECWAGMERRFHGDIPEDCRKQAEYEIGVIVQMGFPGYFLVVADYINWAKEHGIRVGPGRGSGAGSIVAYAMGITELNPLQHGLIFERFLNPERISMPDIDVDFDERRRDEVIEYVKQKYGSDKISQVVTYGVIKAKQSLKDSSRVMGYPYAVGDKLTKAMPPAVQGKDITIKGIFDPTDKRYSEAEEFRKLHAEDPDAQKIVELAKGLEGMTRQWGVHACAVIMSSETLTDVIPMMQRLQDGAYITQFDYPTCEHLGLLKMDFLGLRNLTVISDAQENIVANGKPALDIDNVPLDDRGTYEMLSRGETLGVFQLDGGGMRTLLRLMKPDNFEDISAVGALYRPGPMGADSHTNYALRKNGAQEIVPIHPELKEVLEPILGTTYGLIVYQEQVMKIAQELAGFSLGKADKLRKAMGKKKPEILAKEFIGFKEGMLKNGYSEESIQTLWDIVVPFSAYAFNKAHSAAYGVVSYWTAYLKCHYPTEYMAALLTSQKDNKDKLAVYLGECRHLGIRVLPPDVNASRAQFSAVGEDIRFGLAAIRNVGLNVVEAIEQAREDKGEFTSFEDFLDKVPAVVCNKRTIDSLIKAGAFDTLGKTRRSLQACHEDFVDEVIGVKRNEAAGQFDLFASLMGGPGEGDAAGGFGNGPVFSSEVPELPEWDKKKKLAYERDMLGLYVSDHPLLGLEGVLGKLADTEIVDLVDNEEREDGTIVTIAGLITSLTRKTTKQGNLWAIAQIEDLGGSVEALFFPATYQTVSTMLAPDTIVTVRGRLNRRDGQVALYAQELTLPDVSNATHESVQITLPANRCTTPLVQQFRSVLTKHPGMSEVRLTLTSPGREIRTQLDASLRVEPTPAFYSDIKALLGPGCLARR</sequence>
<dbReference type="RefSeq" id="WP_111836857.1">
    <property type="nucleotide sequence ID" value="NZ_UAPQ01000008.1"/>
</dbReference>
<dbReference type="EMBL" id="UAPQ01000008">
    <property type="protein sequence ID" value="SPT53943.1"/>
    <property type="molecule type" value="Genomic_DNA"/>
</dbReference>
<dbReference type="Pfam" id="PF07733">
    <property type="entry name" value="DNA_pol3_alpha"/>
    <property type="match status" value="1"/>
</dbReference>
<dbReference type="SUPFAM" id="SSF89550">
    <property type="entry name" value="PHP domain-like"/>
    <property type="match status" value="1"/>
</dbReference>
<evidence type="ECO:0000256" key="6">
    <source>
        <dbReference type="ARBA" id="ARBA00022695"/>
    </source>
</evidence>
<evidence type="ECO:0000256" key="9">
    <source>
        <dbReference type="ARBA" id="ARBA00049244"/>
    </source>
</evidence>
<organism evidence="11 12">
    <name type="scientific">Actinomyces bovis</name>
    <dbReference type="NCBI Taxonomy" id="1658"/>
    <lineage>
        <taxon>Bacteria</taxon>
        <taxon>Bacillati</taxon>
        <taxon>Actinomycetota</taxon>
        <taxon>Actinomycetes</taxon>
        <taxon>Actinomycetales</taxon>
        <taxon>Actinomycetaceae</taxon>
        <taxon>Actinomyces</taxon>
    </lineage>
</organism>
<reference evidence="11 12" key="1">
    <citation type="submission" date="2018-06" db="EMBL/GenBank/DDBJ databases">
        <authorList>
            <consortium name="Pathogen Informatics"/>
            <person name="Doyle S."/>
        </authorList>
    </citation>
    <scope>NUCLEOTIDE SEQUENCE [LARGE SCALE GENOMIC DNA]</scope>
    <source>
        <strain evidence="11 12">NCTC11535</strain>
    </source>
</reference>
<keyword evidence="5 11" id="KW-0808">Transferase</keyword>
<gene>
    <name evidence="11" type="primary">dnaE_2</name>
    <name evidence="11" type="ORF">NCTC11535_01635</name>
</gene>
<dbReference type="Pfam" id="PF14579">
    <property type="entry name" value="HHH_6"/>
    <property type="match status" value="1"/>
</dbReference>
<evidence type="ECO:0000256" key="7">
    <source>
        <dbReference type="ARBA" id="ARBA00022705"/>
    </source>
</evidence>
<comment type="caution">
    <text evidence="11">The sequence shown here is derived from an EMBL/GenBank/DDBJ whole genome shotgun (WGS) entry which is preliminary data.</text>
</comment>
<dbReference type="InterPro" id="IPR003141">
    <property type="entry name" value="Pol/His_phosphatase_N"/>
</dbReference>
<dbReference type="NCBIfam" id="NF004226">
    <property type="entry name" value="PRK05673.1"/>
    <property type="match status" value="1"/>
</dbReference>
<comment type="subcellular location">
    <subcellularLocation>
        <location evidence="1">Cytoplasm</location>
    </subcellularLocation>
</comment>
<evidence type="ECO:0000256" key="1">
    <source>
        <dbReference type="ARBA" id="ARBA00004496"/>
    </source>
</evidence>
<dbReference type="CDD" id="cd04485">
    <property type="entry name" value="DnaE_OBF"/>
    <property type="match status" value="1"/>
</dbReference>
<dbReference type="InterPro" id="IPR029460">
    <property type="entry name" value="DNAPol_HHH"/>
</dbReference>
<feature type="domain" description="Polymerase/histidinol phosphatase N-terminal" evidence="10">
    <location>
        <begin position="19"/>
        <end position="86"/>
    </location>
</feature>
<dbReference type="InterPro" id="IPR041931">
    <property type="entry name" value="DNA_pol3_alpha_thumb_dom"/>
</dbReference>
<dbReference type="PANTHER" id="PTHR32294">
    <property type="entry name" value="DNA POLYMERASE III SUBUNIT ALPHA"/>
    <property type="match status" value="1"/>
</dbReference>
<dbReference type="GO" id="GO:0003887">
    <property type="term" value="F:DNA-directed DNA polymerase activity"/>
    <property type="evidence" value="ECO:0007669"/>
    <property type="project" value="UniProtKB-EC"/>
</dbReference>
<dbReference type="Pfam" id="PF02811">
    <property type="entry name" value="PHP"/>
    <property type="match status" value="1"/>
</dbReference>
<dbReference type="PANTHER" id="PTHR32294:SF0">
    <property type="entry name" value="DNA POLYMERASE III SUBUNIT ALPHA"/>
    <property type="match status" value="1"/>
</dbReference>
<comment type="catalytic activity">
    <reaction evidence="9">
        <text>DNA(n) + a 2'-deoxyribonucleoside 5'-triphosphate = DNA(n+1) + diphosphate</text>
        <dbReference type="Rhea" id="RHEA:22508"/>
        <dbReference type="Rhea" id="RHEA-COMP:17339"/>
        <dbReference type="Rhea" id="RHEA-COMP:17340"/>
        <dbReference type="ChEBI" id="CHEBI:33019"/>
        <dbReference type="ChEBI" id="CHEBI:61560"/>
        <dbReference type="ChEBI" id="CHEBI:173112"/>
        <dbReference type="EC" id="2.7.7.7"/>
    </reaction>
</comment>
<evidence type="ECO:0000256" key="8">
    <source>
        <dbReference type="ARBA" id="ARBA00022932"/>
    </source>
</evidence>
<comment type="similarity">
    <text evidence="2">Belongs to the DNA polymerase type-C family. DnaE subfamily.</text>
</comment>
<keyword evidence="8" id="KW-0239">DNA-directed DNA polymerase</keyword>
<protein>
    <recommendedName>
        <fullName evidence="4">DNA polymerase III subunit alpha</fullName>
        <ecNumber evidence="3">2.7.7.7</ecNumber>
    </recommendedName>
</protein>
<dbReference type="Gene3D" id="1.10.10.1600">
    <property type="entry name" value="Bacterial DNA polymerase III alpha subunit, thumb domain"/>
    <property type="match status" value="1"/>
</dbReference>
<evidence type="ECO:0000313" key="11">
    <source>
        <dbReference type="EMBL" id="SPT53943.1"/>
    </source>
</evidence>
<dbReference type="InterPro" id="IPR004805">
    <property type="entry name" value="DnaE2/DnaE/PolC"/>
</dbReference>
<dbReference type="Gene3D" id="3.20.20.140">
    <property type="entry name" value="Metal-dependent hydrolases"/>
    <property type="match status" value="1"/>
</dbReference>
<accession>A0ABY1VP95</accession>
<dbReference type="SMART" id="SM00481">
    <property type="entry name" value="POLIIIAc"/>
    <property type="match status" value="1"/>
</dbReference>